<evidence type="ECO:0000313" key="4">
    <source>
        <dbReference type="EMBL" id="KAF1834682.1"/>
    </source>
</evidence>
<dbReference type="Proteomes" id="UP000800040">
    <property type="component" value="Unassembled WGS sequence"/>
</dbReference>
<dbReference type="OrthoDB" id="5597489at2759"/>
<protein>
    <recommendedName>
        <fullName evidence="3">DUF7719 domain-containing protein</fullName>
    </recommendedName>
</protein>
<evidence type="ECO:0000256" key="1">
    <source>
        <dbReference type="SAM" id="MobiDB-lite"/>
    </source>
</evidence>
<feature type="transmembrane region" description="Helical" evidence="2">
    <location>
        <begin position="156"/>
        <end position="174"/>
    </location>
</feature>
<accession>A0A6A5KGX5</accession>
<dbReference type="PANTHER" id="PTHR37846">
    <property type="entry name" value="YALI0B21296P"/>
    <property type="match status" value="1"/>
</dbReference>
<sequence length="226" mass="25272">MSAGNRKERRAKEATLGAQRTGSPFRPSNELEQDGVQMILKHPDFSGPKGKTLFQLAEERQRELDRANPEKRLVRVPASSPTTTGDVPAIGPLGDALFYSTSMAALHFTLDVIVYSQYREDIVWNEIVWRAAAPTPIFILLVYLTHVDFSHRFPLLRNAAFFVGSIVAGCYLAYLGNKYGYFHVMKAAPPVGTLWVWSVVEMSLPFAATSALAVLGYIWWNGLEFF</sequence>
<gene>
    <name evidence="4" type="ORF">BDW02DRAFT_568796</name>
</gene>
<keyword evidence="2" id="KW-0472">Membrane</keyword>
<evidence type="ECO:0000313" key="5">
    <source>
        <dbReference type="Proteomes" id="UP000800040"/>
    </source>
</evidence>
<evidence type="ECO:0000259" key="3">
    <source>
        <dbReference type="Pfam" id="PF24841"/>
    </source>
</evidence>
<evidence type="ECO:0000256" key="2">
    <source>
        <dbReference type="SAM" id="Phobius"/>
    </source>
</evidence>
<feature type="transmembrane region" description="Helical" evidence="2">
    <location>
        <begin position="127"/>
        <end position="144"/>
    </location>
</feature>
<dbReference type="InterPro" id="IPR056136">
    <property type="entry name" value="DUF7719"/>
</dbReference>
<keyword evidence="2" id="KW-0812">Transmembrane</keyword>
<feature type="domain" description="DUF7719" evidence="3">
    <location>
        <begin position="157"/>
        <end position="224"/>
    </location>
</feature>
<dbReference type="Pfam" id="PF24841">
    <property type="entry name" value="DUF7719"/>
    <property type="match status" value="1"/>
</dbReference>
<feature type="region of interest" description="Disordered" evidence="1">
    <location>
        <begin position="1"/>
        <end position="30"/>
    </location>
</feature>
<dbReference type="PANTHER" id="PTHR37846:SF1">
    <property type="entry name" value="DEACETYLASE-LIKE PROTEIN"/>
    <property type="match status" value="1"/>
</dbReference>
<keyword evidence="2" id="KW-1133">Transmembrane helix</keyword>
<reference evidence="4" key="1">
    <citation type="submission" date="2020-01" db="EMBL/GenBank/DDBJ databases">
        <authorList>
            <consortium name="DOE Joint Genome Institute"/>
            <person name="Haridas S."/>
            <person name="Albert R."/>
            <person name="Binder M."/>
            <person name="Bloem J."/>
            <person name="Labutti K."/>
            <person name="Salamov A."/>
            <person name="Andreopoulos B."/>
            <person name="Baker S.E."/>
            <person name="Barry K."/>
            <person name="Bills G."/>
            <person name="Bluhm B.H."/>
            <person name="Cannon C."/>
            <person name="Castanera R."/>
            <person name="Culley D.E."/>
            <person name="Daum C."/>
            <person name="Ezra D."/>
            <person name="Gonzalez J.B."/>
            <person name="Henrissat B."/>
            <person name="Kuo A."/>
            <person name="Liang C."/>
            <person name="Lipzen A."/>
            <person name="Lutzoni F."/>
            <person name="Magnuson J."/>
            <person name="Mondo S."/>
            <person name="Nolan M."/>
            <person name="Ohm R."/>
            <person name="Pangilinan J."/>
            <person name="Park H.-J."/>
            <person name="Ramirez L."/>
            <person name="Alfaro M."/>
            <person name="Sun H."/>
            <person name="Tritt A."/>
            <person name="Yoshinaga Y."/>
            <person name="Zwiers L.-H."/>
            <person name="Turgeon B.G."/>
            <person name="Goodwin S.B."/>
            <person name="Spatafora J.W."/>
            <person name="Crous P.W."/>
            <person name="Grigoriev I.V."/>
        </authorList>
    </citation>
    <scope>NUCLEOTIDE SEQUENCE</scope>
    <source>
        <strain evidence="4">P77</strain>
    </source>
</reference>
<keyword evidence="5" id="KW-1185">Reference proteome</keyword>
<organism evidence="4 5">
    <name type="scientific">Decorospora gaudefroyi</name>
    <dbReference type="NCBI Taxonomy" id="184978"/>
    <lineage>
        <taxon>Eukaryota</taxon>
        <taxon>Fungi</taxon>
        <taxon>Dikarya</taxon>
        <taxon>Ascomycota</taxon>
        <taxon>Pezizomycotina</taxon>
        <taxon>Dothideomycetes</taxon>
        <taxon>Pleosporomycetidae</taxon>
        <taxon>Pleosporales</taxon>
        <taxon>Pleosporineae</taxon>
        <taxon>Pleosporaceae</taxon>
        <taxon>Decorospora</taxon>
    </lineage>
</organism>
<feature type="transmembrane region" description="Helical" evidence="2">
    <location>
        <begin position="194"/>
        <end position="220"/>
    </location>
</feature>
<dbReference type="AlphaFoldDB" id="A0A6A5KGX5"/>
<dbReference type="EMBL" id="ML975298">
    <property type="protein sequence ID" value="KAF1834682.1"/>
    <property type="molecule type" value="Genomic_DNA"/>
</dbReference>
<proteinExistence type="predicted"/>
<name>A0A6A5KGX5_9PLEO</name>